<evidence type="ECO:0000313" key="2">
    <source>
        <dbReference type="EMBL" id="KAK9960558.1"/>
    </source>
</evidence>
<dbReference type="EMBL" id="JAWDJR010000016">
    <property type="protein sequence ID" value="KAK9960558.1"/>
    <property type="molecule type" value="Genomic_DNA"/>
</dbReference>
<comment type="caution">
    <text evidence="2">The sequence shown here is derived from an EMBL/GenBank/DDBJ whole genome shotgun (WGS) entry which is preliminary data.</text>
</comment>
<reference evidence="2 3" key="1">
    <citation type="submission" date="2024-05" db="EMBL/GenBank/DDBJ databases">
        <title>A high-quality chromosomal-level genome assembly of Topmouth culter (Culter alburnus).</title>
        <authorList>
            <person name="Zhao H."/>
        </authorList>
    </citation>
    <scope>NUCLEOTIDE SEQUENCE [LARGE SCALE GENOMIC DNA]</scope>
    <source>
        <strain evidence="2">CATC2023</strain>
        <tissue evidence="2">Muscle</tissue>
    </source>
</reference>
<keyword evidence="1" id="KW-0812">Transmembrane</keyword>
<keyword evidence="3" id="KW-1185">Reference proteome</keyword>
<organism evidence="2 3">
    <name type="scientific">Culter alburnus</name>
    <name type="common">Topmouth culter</name>
    <dbReference type="NCBI Taxonomy" id="194366"/>
    <lineage>
        <taxon>Eukaryota</taxon>
        <taxon>Metazoa</taxon>
        <taxon>Chordata</taxon>
        <taxon>Craniata</taxon>
        <taxon>Vertebrata</taxon>
        <taxon>Euteleostomi</taxon>
        <taxon>Actinopterygii</taxon>
        <taxon>Neopterygii</taxon>
        <taxon>Teleostei</taxon>
        <taxon>Ostariophysi</taxon>
        <taxon>Cypriniformes</taxon>
        <taxon>Xenocyprididae</taxon>
        <taxon>Xenocypridinae</taxon>
        <taxon>Culter</taxon>
    </lineage>
</organism>
<keyword evidence="1" id="KW-1133">Transmembrane helix</keyword>
<feature type="transmembrane region" description="Helical" evidence="1">
    <location>
        <begin position="34"/>
        <end position="54"/>
    </location>
</feature>
<evidence type="ECO:0000313" key="3">
    <source>
        <dbReference type="Proteomes" id="UP001479290"/>
    </source>
</evidence>
<evidence type="ECO:0000256" key="1">
    <source>
        <dbReference type="SAM" id="Phobius"/>
    </source>
</evidence>
<proteinExistence type="predicted"/>
<protein>
    <submittedName>
        <fullName evidence="2">Uncharacterized protein</fullName>
    </submittedName>
</protein>
<dbReference type="AlphaFoldDB" id="A0AAW1ZI58"/>
<keyword evidence="1" id="KW-0472">Membrane</keyword>
<name>A0AAW1ZI58_CULAL</name>
<gene>
    <name evidence="2" type="ORF">ABG768_008407</name>
</gene>
<dbReference type="Proteomes" id="UP001479290">
    <property type="component" value="Unassembled WGS sequence"/>
</dbReference>
<sequence>MAEMKRLLQNLQPAKLLLWLPLRMLTHIHLMKSLPFHLILLIAPTLTLCLHVLPTYISRIIFPLKFLSCWTSKWDLRCLVVLVSTHFILRELLYPRWLTHWRCFGWQWPRLSFRRPSPMDSYAMPACKVFIIFQCPQRTRYGQKVFQDCSHSGFNRVHWSVECTLSQTACCCTGGVTRQSTAGERPIPRVFSVATQILKKVYQSAAYITHADNTVCQLILAASNTLESVEVDPSVPWFLQTALLAMGLVTCTRTGLSHCNALDCSPAGMACSGQIAGGL</sequence>
<accession>A0AAW1ZI58</accession>